<evidence type="ECO:0000313" key="9">
    <source>
        <dbReference type="EMBL" id="TYT74592.1"/>
    </source>
</evidence>
<evidence type="ECO:0000256" key="2">
    <source>
        <dbReference type="ARBA" id="ARBA00022645"/>
    </source>
</evidence>
<keyword evidence="10" id="KW-1185">Reference proteome</keyword>
<dbReference type="GO" id="GO:0006508">
    <property type="term" value="P:proteolysis"/>
    <property type="evidence" value="ECO:0007669"/>
    <property type="project" value="UniProtKB-KW"/>
</dbReference>
<dbReference type="AlphaFoldDB" id="A0A5S5MFU8"/>
<name>A0A5S5MFU8_9BACT</name>
<dbReference type="InterPro" id="IPR040449">
    <property type="entry name" value="Peptidase_S66_N"/>
</dbReference>
<dbReference type="SUPFAM" id="SSF141986">
    <property type="entry name" value="LD-carboxypeptidase A C-terminal domain-like"/>
    <property type="match status" value="1"/>
</dbReference>
<dbReference type="GO" id="GO:0008236">
    <property type="term" value="F:serine-type peptidase activity"/>
    <property type="evidence" value="ECO:0007669"/>
    <property type="project" value="UniProtKB-KW"/>
</dbReference>
<feature type="domain" description="LD-carboxypeptidase N-terminal" evidence="7">
    <location>
        <begin position="33"/>
        <end position="150"/>
    </location>
</feature>
<evidence type="ECO:0000256" key="4">
    <source>
        <dbReference type="ARBA" id="ARBA00022801"/>
    </source>
</evidence>
<dbReference type="InterPro" id="IPR027478">
    <property type="entry name" value="LdcA_N"/>
</dbReference>
<dbReference type="OrthoDB" id="9807329at2"/>
<gene>
    <name evidence="9" type="ORF">FIM25_09490</name>
</gene>
<feature type="active site" description="Nucleophile" evidence="6">
    <location>
        <position position="130"/>
    </location>
</feature>
<organism evidence="9 10">
    <name type="scientific">Desulfobotulus mexicanus</name>
    <dbReference type="NCBI Taxonomy" id="2586642"/>
    <lineage>
        <taxon>Bacteria</taxon>
        <taxon>Pseudomonadati</taxon>
        <taxon>Thermodesulfobacteriota</taxon>
        <taxon>Desulfobacteria</taxon>
        <taxon>Desulfobacterales</taxon>
        <taxon>Desulfobacteraceae</taxon>
        <taxon>Desulfobotulus</taxon>
    </lineage>
</organism>
<evidence type="ECO:0000256" key="1">
    <source>
        <dbReference type="ARBA" id="ARBA00010233"/>
    </source>
</evidence>
<dbReference type="InterPro" id="IPR003507">
    <property type="entry name" value="S66_fam"/>
</dbReference>
<accession>A0A5S5MFU8</accession>
<dbReference type="SUPFAM" id="SSF52317">
    <property type="entry name" value="Class I glutamine amidotransferase-like"/>
    <property type="match status" value="1"/>
</dbReference>
<comment type="caution">
    <text evidence="9">The sequence shown here is derived from an EMBL/GenBank/DDBJ whole genome shotgun (WGS) entry which is preliminary data.</text>
</comment>
<evidence type="ECO:0000259" key="8">
    <source>
        <dbReference type="Pfam" id="PF17676"/>
    </source>
</evidence>
<dbReference type="Gene3D" id="3.40.50.10740">
    <property type="entry name" value="Class I glutamine amidotransferase-like"/>
    <property type="match status" value="1"/>
</dbReference>
<dbReference type="PANTHER" id="PTHR30237:SF2">
    <property type="entry name" value="MUREIN TETRAPEPTIDE CARBOXYPEPTIDASE"/>
    <property type="match status" value="1"/>
</dbReference>
<feature type="active site" description="Charge relay system" evidence="6">
    <location>
        <position position="224"/>
    </location>
</feature>
<keyword evidence="3" id="KW-0645">Protease</keyword>
<dbReference type="InterPro" id="IPR029062">
    <property type="entry name" value="Class_I_gatase-like"/>
</dbReference>
<dbReference type="RefSeq" id="WP_139448628.1">
    <property type="nucleotide sequence ID" value="NZ_VDMB01000010.1"/>
</dbReference>
<dbReference type="Pfam" id="PF02016">
    <property type="entry name" value="Peptidase_S66"/>
    <property type="match status" value="1"/>
</dbReference>
<keyword evidence="2 9" id="KW-0121">Carboxypeptidase</keyword>
<sequence length="319" mass="34332">MSLPVKKNTEDGIGPVFTEPCILPSPIFPGDCIGVIAPAGAPDPEALEVGLAEIRSRGYAVKVADQVYIKDALGFAGSDTLRAQTLMDFFEAPDIHAIWMARGGYGCTRLFPKLDAGIIASFPKRVMGFSDGTALLFFLMGQCGMAALHGPVLTQLGKLPSMDRDAAFGALEWEGGQPMFMGWKRVLQPGRAVGRLMGGNLSMICHLMGTPWCPDFTGSLLFLEDVNEAPYRIDRMFCHLAMAGVLKAVSGLLLGNFTGCGNEAQIYERILTFLPEGMPVVYGLPLGHGDRNQPLMLGTRACLDTGAAHLSWEWNHGVP</sequence>
<dbReference type="PIRSF" id="PIRSF028757">
    <property type="entry name" value="LD-carboxypeptidase"/>
    <property type="match status" value="1"/>
</dbReference>
<protein>
    <submittedName>
        <fullName evidence="9">LD-carboxypeptidase</fullName>
    </submittedName>
</protein>
<evidence type="ECO:0000313" key="10">
    <source>
        <dbReference type="Proteomes" id="UP000321899"/>
    </source>
</evidence>
<keyword evidence="4" id="KW-0378">Hydrolase</keyword>
<dbReference type="InterPro" id="IPR040921">
    <property type="entry name" value="Peptidase_S66C"/>
</dbReference>
<evidence type="ECO:0000256" key="5">
    <source>
        <dbReference type="ARBA" id="ARBA00022825"/>
    </source>
</evidence>
<dbReference type="Gene3D" id="3.50.30.60">
    <property type="entry name" value="LD-carboxypeptidase A C-terminal domain-like"/>
    <property type="match status" value="1"/>
</dbReference>
<dbReference type="EMBL" id="VDMB01000010">
    <property type="protein sequence ID" value="TYT74592.1"/>
    <property type="molecule type" value="Genomic_DNA"/>
</dbReference>
<dbReference type="Proteomes" id="UP000321899">
    <property type="component" value="Unassembled WGS sequence"/>
</dbReference>
<evidence type="ECO:0000259" key="7">
    <source>
        <dbReference type="Pfam" id="PF02016"/>
    </source>
</evidence>
<evidence type="ECO:0000256" key="6">
    <source>
        <dbReference type="PIRSR" id="PIRSR028757-1"/>
    </source>
</evidence>
<dbReference type="Pfam" id="PF17676">
    <property type="entry name" value="Peptidase_S66C"/>
    <property type="match status" value="1"/>
</dbReference>
<dbReference type="PANTHER" id="PTHR30237">
    <property type="entry name" value="MURAMOYLTETRAPEPTIDE CARBOXYPEPTIDASE"/>
    <property type="match status" value="1"/>
</dbReference>
<reference evidence="9 10" key="1">
    <citation type="submission" date="2019-06" db="EMBL/GenBank/DDBJ databases">
        <title>Desulfobotulus mexicanus sp. nov., a novel sulfate-reducing bacterium isolated from the sediment of an alkaline crater lake in Mexico.</title>
        <authorList>
            <person name="Hirschler-Rea A."/>
        </authorList>
    </citation>
    <scope>NUCLEOTIDE SEQUENCE [LARGE SCALE GENOMIC DNA]</scope>
    <source>
        <strain evidence="9 10">PAR22N</strain>
    </source>
</reference>
<evidence type="ECO:0000256" key="3">
    <source>
        <dbReference type="ARBA" id="ARBA00022670"/>
    </source>
</evidence>
<feature type="domain" description="LD-carboxypeptidase C-terminal" evidence="8">
    <location>
        <begin position="194"/>
        <end position="303"/>
    </location>
</feature>
<proteinExistence type="inferred from homology"/>
<dbReference type="InterPro" id="IPR027461">
    <property type="entry name" value="Carboxypeptidase_A_C_sf"/>
</dbReference>
<keyword evidence="5" id="KW-0720">Serine protease</keyword>
<feature type="active site" description="Charge relay system" evidence="6">
    <location>
        <position position="288"/>
    </location>
</feature>
<dbReference type="CDD" id="cd07025">
    <property type="entry name" value="Peptidase_S66"/>
    <property type="match status" value="1"/>
</dbReference>
<dbReference type="GO" id="GO:0004180">
    <property type="term" value="F:carboxypeptidase activity"/>
    <property type="evidence" value="ECO:0007669"/>
    <property type="project" value="UniProtKB-KW"/>
</dbReference>
<comment type="similarity">
    <text evidence="1">Belongs to the peptidase S66 family.</text>
</comment>